<feature type="transmembrane region" description="Helical" evidence="8">
    <location>
        <begin position="44"/>
        <end position="68"/>
    </location>
</feature>
<accession>A0A5C6DVC5</accession>
<evidence type="ECO:0000256" key="8">
    <source>
        <dbReference type="SAM" id="Phobius"/>
    </source>
</evidence>
<dbReference type="PANTHER" id="PTHR43357">
    <property type="entry name" value="INNER MEMBRANE ABC TRANSPORTER PERMEASE PROTEIN YDCV"/>
    <property type="match status" value="1"/>
</dbReference>
<dbReference type="CDD" id="cd06261">
    <property type="entry name" value="TM_PBP2"/>
    <property type="match status" value="1"/>
</dbReference>
<feature type="transmembrane region" description="Helical" evidence="8">
    <location>
        <begin position="301"/>
        <end position="323"/>
    </location>
</feature>
<feature type="transmembrane region" description="Helical" evidence="8">
    <location>
        <begin position="245"/>
        <end position="264"/>
    </location>
</feature>
<dbReference type="RefSeq" id="WP_146601085.1">
    <property type="nucleotide sequence ID" value="NZ_SJPY01000006.1"/>
</dbReference>
<dbReference type="GO" id="GO:0005886">
    <property type="term" value="C:plasma membrane"/>
    <property type="evidence" value="ECO:0007669"/>
    <property type="project" value="UniProtKB-SubCell"/>
</dbReference>
<feature type="transmembrane region" description="Helical" evidence="8">
    <location>
        <begin position="476"/>
        <end position="496"/>
    </location>
</feature>
<keyword evidence="6 8" id="KW-1133">Transmembrane helix</keyword>
<feature type="transmembrane region" description="Helical" evidence="8">
    <location>
        <begin position="88"/>
        <end position="112"/>
    </location>
</feature>
<evidence type="ECO:0000256" key="3">
    <source>
        <dbReference type="ARBA" id="ARBA00022475"/>
    </source>
</evidence>
<comment type="caution">
    <text evidence="10">The sequence shown here is derived from an EMBL/GenBank/DDBJ whole genome shotgun (WGS) entry which is preliminary data.</text>
</comment>
<name>A0A5C6DVC5_9BACT</name>
<reference evidence="10 11" key="1">
    <citation type="submission" date="2019-02" db="EMBL/GenBank/DDBJ databases">
        <title>Deep-cultivation of Planctomycetes and their phenomic and genomic characterization uncovers novel biology.</title>
        <authorList>
            <person name="Wiegand S."/>
            <person name="Jogler M."/>
            <person name="Boedeker C."/>
            <person name="Pinto D."/>
            <person name="Vollmers J."/>
            <person name="Rivas-Marin E."/>
            <person name="Kohn T."/>
            <person name="Peeters S.H."/>
            <person name="Heuer A."/>
            <person name="Rast P."/>
            <person name="Oberbeckmann S."/>
            <person name="Bunk B."/>
            <person name="Jeske O."/>
            <person name="Meyerdierks A."/>
            <person name="Storesund J.E."/>
            <person name="Kallscheuer N."/>
            <person name="Luecker S."/>
            <person name="Lage O.M."/>
            <person name="Pohl T."/>
            <person name="Merkel B.J."/>
            <person name="Hornburger P."/>
            <person name="Mueller R.-W."/>
            <person name="Bruemmer F."/>
            <person name="Labrenz M."/>
            <person name="Spormann A.M."/>
            <person name="Op Den Camp H."/>
            <person name="Overmann J."/>
            <person name="Amann R."/>
            <person name="Jetten M.S.M."/>
            <person name="Mascher T."/>
            <person name="Medema M.H."/>
            <person name="Devos D.P."/>
            <person name="Kaster A.-K."/>
            <person name="Ovreas L."/>
            <person name="Rohde M."/>
            <person name="Galperin M.Y."/>
            <person name="Jogler C."/>
        </authorList>
    </citation>
    <scope>NUCLEOTIDE SEQUENCE [LARGE SCALE GENOMIC DNA]</scope>
    <source>
        <strain evidence="10 11">Q31b</strain>
    </source>
</reference>
<dbReference type="PANTHER" id="PTHR43357:SF3">
    <property type="entry name" value="FE(3+)-TRANSPORT SYSTEM PERMEASE PROTEIN FBPB 2"/>
    <property type="match status" value="1"/>
</dbReference>
<dbReference type="AlphaFoldDB" id="A0A5C6DVC5"/>
<dbReference type="Proteomes" id="UP000315471">
    <property type="component" value="Unassembled WGS sequence"/>
</dbReference>
<dbReference type="EMBL" id="SJPY01000006">
    <property type="protein sequence ID" value="TWU38749.1"/>
    <property type="molecule type" value="Genomic_DNA"/>
</dbReference>
<feature type="transmembrane region" description="Helical" evidence="8">
    <location>
        <begin position="335"/>
        <end position="361"/>
    </location>
</feature>
<keyword evidence="11" id="KW-1185">Reference proteome</keyword>
<proteinExistence type="predicted"/>
<evidence type="ECO:0000256" key="5">
    <source>
        <dbReference type="ARBA" id="ARBA00022692"/>
    </source>
</evidence>
<dbReference type="SUPFAM" id="SSF161098">
    <property type="entry name" value="MetI-like"/>
    <property type="match status" value="2"/>
</dbReference>
<dbReference type="GO" id="GO:0055085">
    <property type="term" value="P:transmembrane transport"/>
    <property type="evidence" value="ECO:0007669"/>
    <property type="project" value="InterPro"/>
</dbReference>
<comment type="subcellular location">
    <subcellularLocation>
        <location evidence="1">Cell inner membrane</location>
        <topology evidence="1">Multi-pass membrane protein</topology>
    </subcellularLocation>
</comment>
<feature type="transmembrane region" description="Helical" evidence="8">
    <location>
        <begin position="373"/>
        <end position="393"/>
    </location>
</feature>
<dbReference type="InterPro" id="IPR035906">
    <property type="entry name" value="MetI-like_sf"/>
</dbReference>
<dbReference type="OrthoDB" id="282704at2"/>
<dbReference type="Gene3D" id="1.10.3720.10">
    <property type="entry name" value="MetI-like"/>
    <property type="match status" value="2"/>
</dbReference>
<evidence type="ECO:0000313" key="11">
    <source>
        <dbReference type="Proteomes" id="UP000315471"/>
    </source>
</evidence>
<feature type="transmembrane region" description="Helical" evidence="8">
    <location>
        <begin position="425"/>
        <end position="443"/>
    </location>
</feature>
<feature type="transmembrane region" description="Helical" evidence="8">
    <location>
        <begin position="191"/>
        <end position="214"/>
    </location>
</feature>
<keyword evidence="7 8" id="KW-0472">Membrane</keyword>
<dbReference type="InterPro" id="IPR000515">
    <property type="entry name" value="MetI-like"/>
</dbReference>
<organism evidence="10 11">
    <name type="scientific">Novipirellula aureliae</name>
    <dbReference type="NCBI Taxonomy" id="2527966"/>
    <lineage>
        <taxon>Bacteria</taxon>
        <taxon>Pseudomonadati</taxon>
        <taxon>Planctomycetota</taxon>
        <taxon>Planctomycetia</taxon>
        <taxon>Pirellulales</taxon>
        <taxon>Pirellulaceae</taxon>
        <taxon>Novipirellula</taxon>
    </lineage>
</organism>
<sequence>MNFWFPLLSTLQLIAVVTTVSLLIGIPSAWAAETMACGRMVAKYASRLFILAMTVALAIPLILHAAIWESTAGKFGWLSLTGSGARSFEAFHGLVASGWIHAMVGSAIVTLATWCGTQSQSRAVIENSLLDASPLRAWWTIRLPLAWPWVLAATLINAGIAGTEMTVVDLYGYRTLADEFYLFYAANPNGLSIAIVCALPLCLALGLGTLLLVLHQPSGASLSAQEPIRVCEEQPSNWSIGISSFILLVSASLIVLVPIVGLFVKIGHDVAIVEGQIVSVWSIHRGVKEWLLAPRTFASEYQWTIVLGLATGLLSSLIAWPMAALGRRRAGIEKIFDVLSICLFCIPGPVVAIAVVNFFQFDVPIFRFLYEMTIVPTVIALSFRATSIAYWVLRSGYRGISDRVFEASALEMSSTKRFWRIDRPLIQGSLVTAIFVSAVFASGDVPVTLPVVPPGISTVGTRLFGLLHSGARYQEAALAIWHLMFVVSIAAVIAVGHRHWRARMSV</sequence>
<evidence type="ECO:0000313" key="10">
    <source>
        <dbReference type="EMBL" id="TWU38749.1"/>
    </source>
</evidence>
<dbReference type="PROSITE" id="PS50928">
    <property type="entry name" value="ABC_TM1"/>
    <property type="match status" value="1"/>
</dbReference>
<feature type="domain" description="ABC transmembrane type-1" evidence="9">
    <location>
        <begin position="301"/>
        <end position="495"/>
    </location>
</feature>
<feature type="transmembrane region" description="Helical" evidence="8">
    <location>
        <begin position="146"/>
        <end position="171"/>
    </location>
</feature>
<feature type="transmembrane region" description="Helical" evidence="8">
    <location>
        <begin position="12"/>
        <end position="32"/>
    </location>
</feature>
<evidence type="ECO:0000256" key="2">
    <source>
        <dbReference type="ARBA" id="ARBA00022448"/>
    </source>
</evidence>
<keyword evidence="3" id="KW-1003">Cell membrane</keyword>
<evidence type="ECO:0000256" key="4">
    <source>
        <dbReference type="ARBA" id="ARBA00022519"/>
    </source>
</evidence>
<evidence type="ECO:0000256" key="7">
    <source>
        <dbReference type="ARBA" id="ARBA00023136"/>
    </source>
</evidence>
<keyword evidence="2" id="KW-0813">Transport</keyword>
<evidence type="ECO:0000256" key="1">
    <source>
        <dbReference type="ARBA" id="ARBA00004429"/>
    </source>
</evidence>
<protein>
    <recommendedName>
        <fullName evidence="9">ABC transmembrane type-1 domain-containing protein</fullName>
    </recommendedName>
</protein>
<keyword evidence="5 8" id="KW-0812">Transmembrane</keyword>
<gene>
    <name evidence="10" type="ORF">Q31b_38270</name>
</gene>
<evidence type="ECO:0000259" key="9">
    <source>
        <dbReference type="PROSITE" id="PS50928"/>
    </source>
</evidence>
<keyword evidence="4" id="KW-0997">Cell inner membrane</keyword>
<evidence type="ECO:0000256" key="6">
    <source>
        <dbReference type="ARBA" id="ARBA00022989"/>
    </source>
</evidence>